<sequence length="215" mass="24804">MYINWAHHYIPKFSGALSFFINILFILIVHDDKKSSLIFGNADDERRLYMKQIFWENFKVDTFDMNTIICVYNNASSRVIRNSFIAIFYATTMSTYSMAVCIIFGTLTIRKLQSLGNSMSDKTKNLQKRLMYALIVQSSIPIVICYCPCITTWYLPVFKLDIGSDIFWISSVAISFFPVFDPLALFYFMPVFRTRLKEIFLLKEVTVGPGSSGIT</sequence>
<proteinExistence type="predicted"/>
<dbReference type="HOGENOM" id="CLU_036335_0_1_1"/>
<name>A8Y2N1_CAEBR</name>
<dbReference type="STRING" id="6238.A8Y2N1"/>
<dbReference type="PANTHER" id="PTHR45907:SF5">
    <property type="entry name" value="SERPENTINE RECEPTOR, CLASS J"/>
    <property type="match status" value="1"/>
</dbReference>
<dbReference type="KEGG" id="cbr:CBG_22602"/>
<dbReference type="Proteomes" id="UP000008549">
    <property type="component" value="Unassembled WGS sequence"/>
</dbReference>
<dbReference type="AlphaFoldDB" id="A8Y2N1"/>
<evidence type="ECO:0000313" key="3">
    <source>
        <dbReference type="Proteomes" id="UP000008549"/>
    </source>
</evidence>
<accession>A8Y2N1</accession>
<feature type="transmembrane region" description="Helical" evidence="1">
    <location>
        <begin position="166"/>
        <end position="188"/>
    </location>
</feature>
<dbReference type="Pfam" id="PF10319">
    <property type="entry name" value="7TM_GPCR_Srj"/>
    <property type="match status" value="2"/>
</dbReference>
<dbReference type="OMA" id="ERRIYME"/>
<dbReference type="GeneID" id="8580172"/>
<gene>
    <name evidence="2" type="ORF">CBG22602</name>
    <name evidence="2" type="ORF">CBG_22602</name>
</gene>
<dbReference type="InterPro" id="IPR019423">
    <property type="entry name" value="7TM_GPCR_serpentine_rcpt_Srj"/>
</dbReference>
<evidence type="ECO:0000256" key="1">
    <source>
        <dbReference type="SAM" id="Phobius"/>
    </source>
</evidence>
<feature type="transmembrane region" description="Helical" evidence="1">
    <location>
        <begin position="12"/>
        <end position="30"/>
    </location>
</feature>
<protein>
    <submittedName>
        <fullName evidence="2">Protein CBG22602</fullName>
    </submittedName>
</protein>
<feature type="transmembrane region" description="Helical" evidence="1">
    <location>
        <begin position="84"/>
        <end position="109"/>
    </location>
</feature>
<dbReference type="EMBL" id="HE600969">
    <property type="protein sequence ID" value="CAP39156.1"/>
    <property type="molecule type" value="Genomic_DNA"/>
</dbReference>
<keyword evidence="1" id="KW-1133">Transmembrane helix</keyword>
<reference evidence="2 3" key="1">
    <citation type="journal article" date="2003" name="PLoS Biol.">
        <title>The genome sequence of Caenorhabditis briggsae: a platform for comparative genomics.</title>
        <authorList>
            <person name="Stein L.D."/>
            <person name="Bao Z."/>
            <person name="Blasiar D."/>
            <person name="Blumenthal T."/>
            <person name="Brent M.R."/>
            <person name="Chen N."/>
            <person name="Chinwalla A."/>
            <person name="Clarke L."/>
            <person name="Clee C."/>
            <person name="Coghlan A."/>
            <person name="Coulson A."/>
            <person name="D'Eustachio P."/>
            <person name="Fitch D.H."/>
            <person name="Fulton L.A."/>
            <person name="Fulton R.E."/>
            <person name="Griffiths-Jones S."/>
            <person name="Harris T.W."/>
            <person name="Hillier L.W."/>
            <person name="Kamath R."/>
            <person name="Kuwabara P.E."/>
            <person name="Mardis E.R."/>
            <person name="Marra M.A."/>
            <person name="Miner T.L."/>
            <person name="Minx P."/>
            <person name="Mullikin J.C."/>
            <person name="Plumb R.W."/>
            <person name="Rogers J."/>
            <person name="Schein J.E."/>
            <person name="Sohrmann M."/>
            <person name="Spieth J."/>
            <person name="Stajich J.E."/>
            <person name="Wei C."/>
            <person name="Willey D."/>
            <person name="Wilson R.K."/>
            <person name="Durbin R."/>
            <person name="Waterston R.H."/>
        </authorList>
    </citation>
    <scope>NUCLEOTIDE SEQUENCE [LARGE SCALE GENOMIC DNA]</scope>
    <source>
        <strain evidence="2 3">AF16</strain>
    </source>
</reference>
<organism evidence="2 3">
    <name type="scientific">Caenorhabditis briggsae</name>
    <dbReference type="NCBI Taxonomy" id="6238"/>
    <lineage>
        <taxon>Eukaryota</taxon>
        <taxon>Metazoa</taxon>
        <taxon>Ecdysozoa</taxon>
        <taxon>Nematoda</taxon>
        <taxon>Chromadorea</taxon>
        <taxon>Rhabditida</taxon>
        <taxon>Rhabditina</taxon>
        <taxon>Rhabditomorpha</taxon>
        <taxon>Rhabditoidea</taxon>
        <taxon>Rhabditidae</taxon>
        <taxon>Peloderinae</taxon>
        <taxon>Caenorhabditis</taxon>
    </lineage>
</organism>
<feature type="transmembrane region" description="Helical" evidence="1">
    <location>
        <begin position="130"/>
        <end position="154"/>
    </location>
</feature>
<evidence type="ECO:0000313" key="2">
    <source>
        <dbReference type="EMBL" id="CAP39156.1"/>
    </source>
</evidence>
<reference evidence="2 3" key="2">
    <citation type="journal article" date="2011" name="PLoS Genet.">
        <title>Caenorhabditis briggsae recombinant inbred line genotypes reveal inter-strain incompatibility and the evolution of recombination.</title>
        <authorList>
            <person name="Ross J.A."/>
            <person name="Koboldt D.C."/>
            <person name="Staisch J.E."/>
            <person name="Chamberlin H.M."/>
            <person name="Gupta B.P."/>
            <person name="Miller R.D."/>
            <person name="Baird S.E."/>
            <person name="Haag E.S."/>
        </authorList>
    </citation>
    <scope>NUCLEOTIDE SEQUENCE [LARGE SCALE GENOMIC DNA]</scope>
    <source>
        <strain evidence="2 3">AF16</strain>
    </source>
</reference>
<dbReference type="InParanoid" id="A8Y2N1"/>
<dbReference type="SUPFAM" id="SSF81321">
    <property type="entry name" value="Family A G protein-coupled receptor-like"/>
    <property type="match status" value="1"/>
</dbReference>
<dbReference type="CTD" id="8580172"/>
<keyword evidence="1" id="KW-0472">Membrane</keyword>
<keyword evidence="3" id="KW-1185">Reference proteome</keyword>
<dbReference type="PANTHER" id="PTHR45907">
    <property type="entry name" value="SERPENTINE RECEPTOR, CLASS J"/>
    <property type="match status" value="1"/>
</dbReference>
<keyword evidence="1" id="KW-0812">Transmembrane</keyword>
<dbReference type="eggNOG" id="ENOG502TJFH">
    <property type="taxonomic scope" value="Eukaryota"/>
</dbReference>
<dbReference type="RefSeq" id="XP_002638175.1">
    <property type="nucleotide sequence ID" value="XM_002638129.1"/>
</dbReference>